<dbReference type="InterPro" id="IPR025483">
    <property type="entry name" value="Lipase_euk"/>
</dbReference>
<keyword evidence="2" id="KW-0378">Hydrolase</keyword>
<dbReference type="PIRSF" id="PIRSF000862">
    <property type="entry name" value="Steryl_ester_lip"/>
    <property type="match status" value="1"/>
</dbReference>
<dbReference type="Gene3D" id="3.40.50.1820">
    <property type="entry name" value="alpha/beta hydrolase"/>
    <property type="match status" value="1"/>
</dbReference>
<protein>
    <recommendedName>
        <fullName evidence="2">Lipase</fullName>
    </recommendedName>
</protein>
<keyword evidence="6" id="KW-1185">Reference proteome</keyword>
<keyword evidence="2" id="KW-0442">Lipid degradation</keyword>
<gene>
    <name evidence="7" type="primary">LOC113513457</name>
</gene>
<feature type="domain" description="Partial AB-hydrolase lipase" evidence="5">
    <location>
        <begin position="54"/>
        <end position="113"/>
    </location>
</feature>
<evidence type="ECO:0000256" key="2">
    <source>
        <dbReference type="PIRNR" id="PIRNR000862"/>
    </source>
</evidence>
<dbReference type="Pfam" id="PF04083">
    <property type="entry name" value="Abhydro_lipase"/>
    <property type="match status" value="1"/>
</dbReference>
<accession>A0A6J3BZG5</accession>
<dbReference type="FunCoup" id="A0A6J3BZG5">
    <property type="interactions" value="69"/>
</dbReference>
<feature type="chain" id="PRO_5047354065" description="Lipase" evidence="4">
    <location>
        <begin position="18"/>
        <end position="431"/>
    </location>
</feature>
<dbReference type="GeneID" id="113513457"/>
<evidence type="ECO:0000256" key="4">
    <source>
        <dbReference type="SAM" id="SignalP"/>
    </source>
</evidence>
<dbReference type="Proteomes" id="UP001652740">
    <property type="component" value="Unplaced"/>
</dbReference>
<evidence type="ECO:0000256" key="1">
    <source>
        <dbReference type="ARBA" id="ARBA00010701"/>
    </source>
</evidence>
<dbReference type="GO" id="GO:0016788">
    <property type="term" value="F:hydrolase activity, acting on ester bonds"/>
    <property type="evidence" value="ECO:0007669"/>
    <property type="project" value="InterPro"/>
</dbReference>
<dbReference type="InterPro" id="IPR006693">
    <property type="entry name" value="AB_hydrolase_lipase"/>
</dbReference>
<comment type="similarity">
    <text evidence="1 2">Belongs to the AB hydrolase superfamily. Lipase family.</text>
</comment>
<dbReference type="PANTHER" id="PTHR11005">
    <property type="entry name" value="LYSOSOMAL ACID LIPASE-RELATED"/>
    <property type="match status" value="1"/>
</dbReference>
<reference evidence="7" key="1">
    <citation type="submission" date="2025-08" db="UniProtKB">
        <authorList>
            <consortium name="RefSeq"/>
        </authorList>
    </citation>
    <scope>IDENTIFICATION</scope>
    <source>
        <tissue evidence="7">Whole larvae</tissue>
    </source>
</reference>
<sequence length="431" mass="48561">MWKVPLLCLFLGVTVLAGTSPHAEYIEHLYKTTQNGGRFSDNILEDANLDVEGLVRKYNYPIETHTVTTEDGYILGVHRIPHGRDKNNVTDPNKPIVFLMHGLLSSSADWILMGPGTAFAYLLAEEGYDVWLGNARGNYYSRKHVRLNPDAILSTRYWKFSWDEIGNIDLPAMIDYALAHTGRDRLHYIGHSQGTTSFFVMGALRPDYNKKIISMHAFAPNAYMENNRNPLLLMISPFATSLEKVGSVFGLGEFMPNTAIMTWAGQALCMDEALFQPVCSNILFLIGGWSVSQQNTTMIPVKLGHTPAGAAVRQFVHYAQGIASKRFRRYDQGSMKANRRAYGTRRPPEYDLSKITTPVFLHYADRDPMAHVNDVDRLFRELGRPAGKFRISLQSFGHLDFIWGVDAKELLFDRVINLLKAMDVHGVDGQV</sequence>
<feature type="active site" description="Charge relay system" evidence="3">
    <location>
        <position position="367"/>
    </location>
</feature>
<dbReference type="InParanoid" id="A0A6J3BZG5"/>
<dbReference type="SUPFAM" id="SSF53474">
    <property type="entry name" value="alpha/beta-Hydrolases"/>
    <property type="match status" value="1"/>
</dbReference>
<dbReference type="InterPro" id="IPR029058">
    <property type="entry name" value="AB_hydrolase_fold"/>
</dbReference>
<dbReference type="GO" id="GO:0016042">
    <property type="term" value="P:lipid catabolic process"/>
    <property type="evidence" value="ECO:0007669"/>
    <property type="project" value="UniProtKB-KW"/>
</dbReference>
<name>A0A6J3BZG5_GALME</name>
<dbReference type="KEGG" id="gmw:113513457"/>
<feature type="active site" description="Nucleophile" evidence="3">
    <location>
        <position position="192"/>
    </location>
</feature>
<evidence type="ECO:0000313" key="7">
    <source>
        <dbReference type="RefSeq" id="XP_031766858.2"/>
    </source>
</evidence>
<keyword evidence="4" id="KW-0732">Signal</keyword>
<dbReference type="RefSeq" id="XP_031766858.2">
    <property type="nucleotide sequence ID" value="XM_031910998.2"/>
</dbReference>
<dbReference type="SMR" id="A0A6J3BZG5"/>
<evidence type="ECO:0000313" key="6">
    <source>
        <dbReference type="Proteomes" id="UP001652740"/>
    </source>
</evidence>
<proteinExistence type="inferred from homology"/>
<keyword evidence="2" id="KW-0443">Lipid metabolism</keyword>
<feature type="active site" description="Charge relay system" evidence="3">
    <location>
        <position position="398"/>
    </location>
</feature>
<feature type="signal peptide" evidence="4">
    <location>
        <begin position="1"/>
        <end position="17"/>
    </location>
</feature>
<organism evidence="6 7">
    <name type="scientific">Galleria mellonella</name>
    <name type="common">Greater wax moth</name>
    <dbReference type="NCBI Taxonomy" id="7137"/>
    <lineage>
        <taxon>Eukaryota</taxon>
        <taxon>Metazoa</taxon>
        <taxon>Ecdysozoa</taxon>
        <taxon>Arthropoda</taxon>
        <taxon>Hexapoda</taxon>
        <taxon>Insecta</taxon>
        <taxon>Pterygota</taxon>
        <taxon>Neoptera</taxon>
        <taxon>Endopterygota</taxon>
        <taxon>Lepidoptera</taxon>
        <taxon>Glossata</taxon>
        <taxon>Ditrysia</taxon>
        <taxon>Pyraloidea</taxon>
        <taxon>Pyralidae</taxon>
        <taxon>Galleriinae</taxon>
        <taxon>Galleria</taxon>
    </lineage>
</organism>
<evidence type="ECO:0000259" key="5">
    <source>
        <dbReference type="Pfam" id="PF04083"/>
    </source>
</evidence>
<evidence type="ECO:0000256" key="3">
    <source>
        <dbReference type="PIRSR" id="PIRSR000862-1"/>
    </source>
</evidence>
<dbReference type="AlphaFoldDB" id="A0A6J3BZG5"/>